<dbReference type="AlphaFoldDB" id="A0A3S4X806"/>
<dbReference type="PANTHER" id="PTHR36203:SF4">
    <property type="entry name" value="MANNITOL-SPECIFIC CRYPTIC PHOSPHOTRANSFERASE ENZYME IIA COMPONENT"/>
    <property type="match status" value="1"/>
</dbReference>
<evidence type="ECO:0000256" key="6">
    <source>
        <dbReference type="ARBA" id="ARBA00022777"/>
    </source>
</evidence>
<reference evidence="8 9" key="1">
    <citation type="submission" date="2018-12" db="EMBL/GenBank/DDBJ databases">
        <authorList>
            <consortium name="Pathogen Informatics"/>
        </authorList>
    </citation>
    <scope>NUCLEOTIDE SEQUENCE [LARGE SCALE GENOMIC DNA]</scope>
    <source>
        <strain evidence="8 9">NCTC10036</strain>
    </source>
</reference>
<dbReference type="GO" id="GO:0009401">
    <property type="term" value="P:phosphoenolpyruvate-dependent sugar phosphotransferase system"/>
    <property type="evidence" value="ECO:0007669"/>
    <property type="project" value="UniProtKB-KW"/>
</dbReference>
<dbReference type="SUPFAM" id="SSF55804">
    <property type="entry name" value="Phoshotransferase/anion transport protein"/>
    <property type="match status" value="1"/>
</dbReference>
<dbReference type="PANTHER" id="PTHR36203">
    <property type="entry name" value="ASCORBATE-SPECIFIC PTS SYSTEM EIIA COMPONENT"/>
    <property type="match status" value="1"/>
</dbReference>
<dbReference type="Gene3D" id="3.40.930.10">
    <property type="entry name" value="Mannitol-specific EII, Chain A"/>
    <property type="match status" value="1"/>
</dbReference>
<evidence type="ECO:0000313" key="9">
    <source>
        <dbReference type="Proteomes" id="UP000281904"/>
    </source>
</evidence>
<evidence type="ECO:0000313" key="8">
    <source>
        <dbReference type="EMBL" id="VEI67610.1"/>
    </source>
</evidence>
<dbReference type="EMBL" id="LR134493">
    <property type="protein sequence ID" value="VEI67610.1"/>
    <property type="molecule type" value="Genomic_DNA"/>
</dbReference>
<keyword evidence="2" id="KW-0813">Transport</keyword>
<feature type="domain" description="PTS EIIA type-2" evidence="7">
    <location>
        <begin position="30"/>
        <end position="173"/>
    </location>
</feature>
<evidence type="ECO:0000256" key="5">
    <source>
        <dbReference type="ARBA" id="ARBA00022683"/>
    </source>
</evidence>
<sequence>MIKVSSLPGPAGVDGDARDQRAEGGNVLKQWLKADHIQVCERADDWQQAVTLSAQPLLQSGAISADYLTAIFRQYQALGPYFVLAPGIAMPHARPEEGARALGLSLLKLHQGVRFHSQDNDPVRVVVMLSAPDGESHIELIAQLAELFADEQAMSALFNADSVQQIEDIIDRY</sequence>
<accession>A0A3S4X806</accession>
<evidence type="ECO:0000256" key="2">
    <source>
        <dbReference type="ARBA" id="ARBA00022448"/>
    </source>
</evidence>
<dbReference type="InterPro" id="IPR051351">
    <property type="entry name" value="Ascorbate-PTS_EIIA_comp"/>
</dbReference>
<organism evidence="8 9">
    <name type="scientific">Serratia rubidaea</name>
    <name type="common">Serratia marinorubra</name>
    <dbReference type="NCBI Taxonomy" id="61652"/>
    <lineage>
        <taxon>Bacteria</taxon>
        <taxon>Pseudomonadati</taxon>
        <taxon>Pseudomonadota</taxon>
        <taxon>Gammaproteobacteria</taxon>
        <taxon>Enterobacterales</taxon>
        <taxon>Yersiniaceae</taxon>
        <taxon>Serratia</taxon>
    </lineage>
</organism>
<proteinExistence type="predicted"/>
<dbReference type="CDD" id="cd00211">
    <property type="entry name" value="PTS_IIA_fru"/>
    <property type="match status" value="1"/>
</dbReference>
<dbReference type="Proteomes" id="UP000281904">
    <property type="component" value="Chromosome"/>
</dbReference>
<evidence type="ECO:0000256" key="3">
    <source>
        <dbReference type="ARBA" id="ARBA00022490"/>
    </source>
</evidence>
<dbReference type="GO" id="GO:0016301">
    <property type="term" value="F:kinase activity"/>
    <property type="evidence" value="ECO:0007669"/>
    <property type="project" value="UniProtKB-KW"/>
</dbReference>
<evidence type="ECO:0000256" key="1">
    <source>
        <dbReference type="ARBA" id="ARBA00004496"/>
    </source>
</evidence>
<keyword evidence="6" id="KW-0418">Kinase</keyword>
<keyword evidence="4 8" id="KW-0808">Transferase</keyword>
<dbReference type="InterPro" id="IPR016152">
    <property type="entry name" value="PTrfase/Anion_transptr"/>
</dbReference>
<name>A0A3S4X806_SERRU</name>
<dbReference type="Pfam" id="PF00359">
    <property type="entry name" value="PTS_EIIA_2"/>
    <property type="match status" value="1"/>
</dbReference>
<gene>
    <name evidence="8" type="primary">ulaC</name>
    <name evidence="8" type="ORF">NCTC10036_03066</name>
</gene>
<dbReference type="EC" id="2.7.1.-" evidence="8"/>
<comment type="subcellular location">
    <subcellularLocation>
        <location evidence="1">Cytoplasm</location>
    </subcellularLocation>
</comment>
<dbReference type="PROSITE" id="PS51094">
    <property type="entry name" value="PTS_EIIA_TYPE_2"/>
    <property type="match status" value="1"/>
</dbReference>
<keyword evidence="5" id="KW-0598">Phosphotransferase system</keyword>
<protein>
    <submittedName>
        <fullName evidence="8">Ascorbate-specific phosphotransferase enzyme IIA component</fullName>
        <ecNumber evidence="8">2.7.1.-</ecNumber>
    </submittedName>
</protein>
<evidence type="ECO:0000256" key="4">
    <source>
        <dbReference type="ARBA" id="ARBA00022679"/>
    </source>
</evidence>
<evidence type="ECO:0000259" key="7">
    <source>
        <dbReference type="PROSITE" id="PS51094"/>
    </source>
</evidence>
<dbReference type="GO" id="GO:0005737">
    <property type="term" value="C:cytoplasm"/>
    <property type="evidence" value="ECO:0007669"/>
    <property type="project" value="UniProtKB-SubCell"/>
</dbReference>
<dbReference type="InterPro" id="IPR002178">
    <property type="entry name" value="PTS_EIIA_type-2_dom"/>
</dbReference>
<keyword evidence="3" id="KW-0963">Cytoplasm</keyword>